<comment type="caution">
    <text evidence="1">The sequence shown here is derived from an EMBL/GenBank/DDBJ whole genome shotgun (WGS) entry which is preliminary data.</text>
</comment>
<keyword evidence="2" id="KW-1185">Reference proteome</keyword>
<accession>A0ABT4ADS0</accession>
<reference evidence="1 2" key="1">
    <citation type="submission" date="2022-11" db="EMBL/GenBank/DDBJ databases">
        <title>Minimal conservation of predation-associated metabolite biosynthetic gene clusters underscores biosynthetic potential of Myxococcota including descriptions for ten novel species: Archangium lansinium sp. nov., Myxococcus landrumus sp. nov., Nannocystis bai.</title>
        <authorList>
            <person name="Ahearne A."/>
            <person name="Stevens C."/>
            <person name="Phillips K."/>
        </authorList>
    </citation>
    <scope>NUCLEOTIDE SEQUENCE [LARGE SCALE GENOMIC DNA]</scope>
    <source>
        <strain evidence="1 2">MIWBW</strain>
    </source>
</reference>
<dbReference type="RefSeq" id="WP_267538512.1">
    <property type="nucleotide sequence ID" value="NZ_JAPNKA010000001.1"/>
</dbReference>
<dbReference type="EMBL" id="JAPNKA010000001">
    <property type="protein sequence ID" value="MCY1079818.1"/>
    <property type="molecule type" value="Genomic_DNA"/>
</dbReference>
<protein>
    <submittedName>
        <fullName evidence="1">Uncharacterized protein</fullName>
    </submittedName>
</protein>
<gene>
    <name evidence="1" type="ORF">OV287_35720</name>
</gene>
<evidence type="ECO:0000313" key="1">
    <source>
        <dbReference type="EMBL" id="MCY1079818.1"/>
    </source>
</evidence>
<evidence type="ECO:0000313" key="2">
    <source>
        <dbReference type="Proteomes" id="UP001207654"/>
    </source>
</evidence>
<organism evidence="1 2">
    <name type="scientific">Archangium lansingense</name>
    <dbReference type="NCBI Taxonomy" id="2995310"/>
    <lineage>
        <taxon>Bacteria</taxon>
        <taxon>Pseudomonadati</taxon>
        <taxon>Myxococcota</taxon>
        <taxon>Myxococcia</taxon>
        <taxon>Myxococcales</taxon>
        <taxon>Cystobacterineae</taxon>
        <taxon>Archangiaceae</taxon>
        <taxon>Archangium</taxon>
    </lineage>
</organism>
<dbReference type="Proteomes" id="UP001207654">
    <property type="component" value="Unassembled WGS sequence"/>
</dbReference>
<proteinExistence type="predicted"/>
<sequence length="178" mass="20316">MAREWGQWSKTTVSGKYWLDVSTAHHSPCASGSPLELEQWLSLSGWTDSVGFVNREWLLPREGSFIDGLLEEIVASDLNQVSYKEVASRRGAELIGLFEDLQALLGLDEVEPWRRYEFAHWFRAHGQSQGRRYAPETDVFFSRDASLYQGAVWKLTTLISGHLVCPDVGLHFRKGWGW</sequence>
<name>A0ABT4ADS0_9BACT</name>